<evidence type="ECO:0000256" key="12">
    <source>
        <dbReference type="ARBA" id="ARBA00049645"/>
    </source>
</evidence>
<keyword evidence="10" id="KW-0413">Isomerase</keyword>
<keyword evidence="4" id="KW-0285">Flavoprotein</keyword>
<evidence type="ECO:0000259" key="17">
    <source>
        <dbReference type="Pfam" id="PF05199"/>
    </source>
</evidence>
<evidence type="ECO:0000256" key="4">
    <source>
        <dbReference type="ARBA" id="ARBA00022630"/>
    </source>
</evidence>
<evidence type="ECO:0000256" key="6">
    <source>
        <dbReference type="ARBA" id="ARBA00023002"/>
    </source>
</evidence>
<dbReference type="EC" id="1.1.3.6" evidence="13"/>
<dbReference type="InterPro" id="IPR007867">
    <property type="entry name" value="GMC_OxRtase_C"/>
</dbReference>
<evidence type="ECO:0000256" key="11">
    <source>
        <dbReference type="ARBA" id="ARBA00038856"/>
    </source>
</evidence>
<keyword evidence="19" id="KW-1185">Reference proteome</keyword>
<dbReference type="InterPro" id="IPR036188">
    <property type="entry name" value="FAD/NAD-bd_sf"/>
</dbReference>
<evidence type="ECO:0000256" key="7">
    <source>
        <dbReference type="ARBA" id="ARBA00023098"/>
    </source>
</evidence>
<proteinExistence type="inferred from homology"/>
<sequence length="590" mass="64196">MTDQRISYDTDWLVIGSGFGGSVSAMRLAEKGYDVTVLERGEHFRNEDEMPTSSWDLKKWLYMPRAGLRGLFKMTFFKDVFVVSGAGVGGGSLVYAMTLYVPPRAFFEDRQWAGMADWEAELAPHYETAQRMLGVTDVVEDDPADQLLKEYAGEIGVGDTYRKARVGTYLDTPGEEVPDPYFGGAGPARTGCSRIGRCMLGCPQGSKNSLDKNYLWFAQRDGATVQPGREVVSLRPVNGTDGADGWDVVHERTGRRRRKDRRTIRARGVVISGGALGSNELLARCKLQGDLPKLSDRLGHLVRTNSEAILVVTVPEGRAEALTKRVAITSSIYPDPHTHIETVTYGAGGGAMRNLFTVLTGGGNRVTRPLKWLGQLIRHPRWTAELMLKPRWGERSVVVLVMQSLDNSMRLTARRRRDGRVRMQTRQDPDNPNPTFIPAANAFTEWLARKTGGVPGSAVPEALLSIPTTAHILGGAPIGSSPERGVIDEQHRVFGYENLLVCDGAAIPANVGVNPSLTITAMTERAIDHIPAKDPGAKVAHRGRVAFAGKTASGEPEPLPISHTLEGAIEEQAAPDARAARLRSSAALGN</sequence>
<gene>
    <name evidence="18" type="ORF">SK069_03780</name>
</gene>
<name>A0ABU4VFW8_9ACTN</name>
<dbReference type="InterPro" id="IPR052542">
    <property type="entry name" value="Cholesterol_Oxidase"/>
</dbReference>
<evidence type="ECO:0000256" key="8">
    <source>
        <dbReference type="ARBA" id="ARBA00023166"/>
    </source>
</evidence>
<keyword evidence="8" id="KW-1207">Sterol metabolism</keyword>
<dbReference type="Pfam" id="PF05199">
    <property type="entry name" value="GMC_oxred_C"/>
    <property type="match status" value="1"/>
</dbReference>
<protein>
    <recommendedName>
        <fullName evidence="14">Cholesterol oxidase</fullName>
        <ecNumber evidence="13">1.1.3.6</ecNumber>
        <ecNumber evidence="11">5.3.3.1</ecNumber>
    </recommendedName>
    <alternativeName>
        <fullName evidence="15">Cholesterol isomerase</fullName>
    </alternativeName>
</protein>
<evidence type="ECO:0000259" key="16">
    <source>
        <dbReference type="Pfam" id="PF01266"/>
    </source>
</evidence>
<evidence type="ECO:0000256" key="1">
    <source>
        <dbReference type="ARBA" id="ARBA00001974"/>
    </source>
</evidence>
<comment type="cofactor">
    <cofactor evidence="1">
        <name>FAD</name>
        <dbReference type="ChEBI" id="CHEBI:57692"/>
    </cofactor>
</comment>
<keyword evidence="5" id="KW-0274">FAD</keyword>
<keyword evidence="6" id="KW-0560">Oxidoreductase</keyword>
<reference evidence="18 19" key="1">
    <citation type="submission" date="2023-11" db="EMBL/GenBank/DDBJ databases">
        <authorList>
            <person name="Xu M."/>
            <person name="Jiang T."/>
        </authorList>
    </citation>
    <scope>NUCLEOTIDE SEQUENCE [LARGE SCALE GENOMIC DNA]</scope>
    <source>
        <strain evidence="18 19">SD</strain>
    </source>
</reference>
<evidence type="ECO:0000313" key="19">
    <source>
        <dbReference type="Proteomes" id="UP001277761"/>
    </source>
</evidence>
<dbReference type="PANTHER" id="PTHR47470">
    <property type="entry name" value="CHOLESTEROL OXIDASE"/>
    <property type="match status" value="1"/>
</dbReference>
<accession>A0ABU4VFW8</accession>
<dbReference type="Pfam" id="PF01266">
    <property type="entry name" value="DAO"/>
    <property type="match status" value="1"/>
</dbReference>
<evidence type="ECO:0000256" key="15">
    <source>
        <dbReference type="ARBA" id="ARBA00049778"/>
    </source>
</evidence>
<evidence type="ECO:0000256" key="14">
    <source>
        <dbReference type="ARBA" id="ARBA00049744"/>
    </source>
</evidence>
<evidence type="ECO:0000256" key="10">
    <source>
        <dbReference type="ARBA" id="ARBA00023235"/>
    </source>
</evidence>
<dbReference type="PANTHER" id="PTHR47470:SF1">
    <property type="entry name" value="FAD-DEPENDENT OXIDOREDUCTASE 2 FAD BINDING DOMAIN-CONTAINING PROTEIN"/>
    <property type="match status" value="1"/>
</dbReference>
<evidence type="ECO:0000256" key="3">
    <source>
        <dbReference type="ARBA" id="ARBA00022548"/>
    </source>
</evidence>
<feature type="domain" description="Glucose-methanol-choline oxidoreductase C-terminal" evidence="17">
    <location>
        <begin position="467"/>
        <end position="522"/>
    </location>
</feature>
<dbReference type="EC" id="5.3.3.1" evidence="11"/>
<evidence type="ECO:0000256" key="2">
    <source>
        <dbReference type="ARBA" id="ARBA00010790"/>
    </source>
</evidence>
<comment type="caution">
    <text evidence="18">The sequence shown here is derived from an EMBL/GenBank/DDBJ whole genome shotgun (WGS) entry which is preliminary data.</text>
</comment>
<keyword evidence="7" id="KW-0443">Lipid metabolism</keyword>
<comment type="similarity">
    <text evidence="2">Belongs to the GMC oxidoreductase family.</text>
</comment>
<keyword evidence="3" id="KW-0153">Cholesterol metabolism</keyword>
<comment type="pathway">
    <text evidence="12">Steroid metabolism; cholesterol degradation.</text>
</comment>
<evidence type="ECO:0000256" key="9">
    <source>
        <dbReference type="ARBA" id="ARBA00023221"/>
    </source>
</evidence>
<dbReference type="EMBL" id="JAXAVX010000001">
    <property type="protein sequence ID" value="MDX8150703.1"/>
    <property type="molecule type" value="Genomic_DNA"/>
</dbReference>
<evidence type="ECO:0000313" key="18">
    <source>
        <dbReference type="EMBL" id="MDX8150703.1"/>
    </source>
</evidence>
<dbReference type="Gene3D" id="3.50.50.60">
    <property type="entry name" value="FAD/NAD(P)-binding domain"/>
    <property type="match status" value="3"/>
</dbReference>
<dbReference type="Proteomes" id="UP001277761">
    <property type="component" value="Unassembled WGS sequence"/>
</dbReference>
<organism evidence="18 19">
    <name type="scientific">Patulibacter brassicae</name>
    <dbReference type="NCBI Taxonomy" id="1705717"/>
    <lineage>
        <taxon>Bacteria</taxon>
        <taxon>Bacillati</taxon>
        <taxon>Actinomycetota</taxon>
        <taxon>Thermoleophilia</taxon>
        <taxon>Solirubrobacterales</taxon>
        <taxon>Patulibacteraceae</taxon>
        <taxon>Patulibacter</taxon>
    </lineage>
</organism>
<feature type="domain" description="FAD dependent oxidoreductase" evidence="16">
    <location>
        <begin position="11"/>
        <end position="304"/>
    </location>
</feature>
<evidence type="ECO:0000256" key="5">
    <source>
        <dbReference type="ARBA" id="ARBA00022827"/>
    </source>
</evidence>
<evidence type="ECO:0000256" key="13">
    <source>
        <dbReference type="ARBA" id="ARBA00049723"/>
    </source>
</evidence>
<keyword evidence="9" id="KW-0753">Steroid metabolism</keyword>
<dbReference type="SUPFAM" id="SSF51905">
    <property type="entry name" value="FAD/NAD(P)-binding domain"/>
    <property type="match status" value="1"/>
</dbReference>
<dbReference type="InterPro" id="IPR006076">
    <property type="entry name" value="FAD-dep_OxRdtase"/>
</dbReference>
<dbReference type="RefSeq" id="WP_319952847.1">
    <property type="nucleotide sequence ID" value="NZ_JAXAVX010000001.1"/>
</dbReference>